<feature type="compositionally biased region" description="Basic and acidic residues" evidence="1">
    <location>
        <begin position="1397"/>
        <end position="1408"/>
    </location>
</feature>
<feature type="compositionally biased region" description="Polar residues" evidence="1">
    <location>
        <begin position="1005"/>
        <end position="1015"/>
    </location>
</feature>
<proteinExistence type="predicted"/>
<evidence type="ECO:0000256" key="1">
    <source>
        <dbReference type="SAM" id="MobiDB-lite"/>
    </source>
</evidence>
<keyword evidence="3" id="KW-1185">Reference proteome</keyword>
<feature type="compositionally biased region" description="Low complexity" evidence="1">
    <location>
        <begin position="1016"/>
        <end position="1032"/>
    </location>
</feature>
<dbReference type="HOGENOM" id="CLU_244192_0_0_1"/>
<feature type="region of interest" description="Disordered" evidence="1">
    <location>
        <begin position="1"/>
        <end position="25"/>
    </location>
</feature>
<evidence type="ECO:0000313" key="2">
    <source>
        <dbReference type="EMBL" id="ESO90398.1"/>
    </source>
</evidence>
<sequence length="1603" mass="169884">MGIGRGNGNVQRRFPQTPNTVSINPERLEPFGGKLGGMQQPMMTIDNNPNVMSGIGAGVLLNQLDYPSANINNGGSNAIVGPFIQSPATTGGAMSNTGQILAASPNAVPQQQVAMSNVLNTQQEQLAQNGIIGPVQATNVMNVPQQQFGATLTTNVGPSVEFAQQVPNVAMLQATNGMLPQQQLGATMIANEQLPNVAMGQAQTPQAINAMAPQQQLGAMVTTNVGQFPNVGMGQAQTLRATNIMAQQQQLGANAGPSVIEGAQQIPNVAFRQTQPLGATNIMTPQQQLGTTVTNVGPSVVDIAQQVPKVAMGQTQTLRAINAMVPQQQLGAMVTTNFGPSAVEIGQRLSSAAMGQANTLRATNIMAQQQQLIANAAPPVIEVAQQLPNIAMGPAQTLQAINIMTPQKQLGATITTNAGPSVVEIGQQLPNAITDQAQTLQAINVMTPQQQLGATITANTGSPVIEVTQQQLNVAADPLQTLQGSNTIATTNAVGDQMQQQTMLNQFGPAPQITVSDPRLLNLDNAIASTQQQLTAIQNGIAEAKLQEQIIEANNKAAQQAQAQLRIGELGSIAINPTQQQLINAGNTIDVQQQTMGSAEQLQQQQFLEMNNAIQNQAANAVSPFPQQQQQQQPNLAERFVQQPQNLNNAGLGSAEQLQQQQFLEMNNAIQNQAANAVSPFPQQQQQPNLAERFVQQLQNLNIAGLQQQVMSNTAPMQQDISNLVGQQTQNLDMNNMVQNPVPEIITQPLQQQIVDVNNAVGQQGQFRSSEIGPNMVLDPSQQMAADIAMQQQLGSNIVNDPVSVNLDQPQGLNVMPEAVQQPQTMAGASNMLMAEQFGQMTQPQTLVDMTNTLNPEQQMGSAITGSNIVIDPSQQQPIDLNIAAEAQPQTIGSVTDPSQQAAGEMANAAGSTEQLMGTSPGQQTSFGPNPMTFQQQMINPNAPFDHLWQFGSMQGGMPYIDPLQELALVRDPYAQEIVYSNQAMPPTFVNGVPLPNGQPLVEQRQVQTGQSEIPASSQQSASAQGGFTAQQQTLNPQEQQTGVVGGQLGPWNQIQSQQTPWLSNLQPDPNQPYMINDPSLSGVQQVLQQNSQPSNAAVSNLQQTGAIVANTMQQYQPPQTVQIVDTVQQPQVAGTQITSPAQSQNTASGNANIASSSQLPVASLGTPAASASSPGSSGTIQQNAQLSDQSLQYRQAILDSILSSLQPQVVYNPLSGLDVPVDSSASTTATQTNQATLTAAAGGASQVVQKESALPPAMSAPLQAEIGKQPTSPQPTFTVSDVIKSLATGGQVSNLPDQQTILADKKTSNARANQQILISNQFDMTALTTPSPLPVATFSPAQDAGQLVYGTQPRGSIIQPVYTPSAFVPRNDFWSEMALASAIFNHPKQPLTPKQDQQKVQKGKQQEKQFNSLLQSLMLASLLPENNAVKQAPSGFKTLPVVTRGDLSDSKTLPIVTRGDLSDSKTLPIVTRGDLSGSKTLPVVTPGDLDQVLSASNKLNSSKPITTFSKTATLNSLLGMTPSTQQNSGTFTTKIASLSQQTTSLGITLAPVTLPSPSLQNQRTTISQSVVRRNQPETSFTPQSPRMDFSTGRKRSTQVMAM</sequence>
<dbReference type="GeneID" id="20249385"/>
<feature type="region of interest" description="Disordered" evidence="1">
    <location>
        <begin position="1165"/>
        <end position="1184"/>
    </location>
</feature>
<evidence type="ECO:0000313" key="3">
    <source>
        <dbReference type="Proteomes" id="UP000030746"/>
    </source>
</evidence>
<name>V3ZGQ8_LOTGI</name>
<dbReference type="OMA" id="PSNRWPR"/>
<feature type="region of interest" description="Disordered" evidence="1">
    <location>
        <begin position="1388"/>
        <end position="1408"/>
    </location>
</feature>
<dbReference type="RefSeq" id="XP_009059067.1">
    <property type="nucleotide sequence ID" value="XM_009060819.1"/>
</dbReference>
<accession>V3ZGQ8</accession>
<feature type="compositionally biased region" description="Low complexity" evidence="1">
    <location>
        <begin position="1165"/>
        <end position="1180"/>
    </location>
</feature>
<reference evidence="2 3" key="1">
    <citation type="journal article" date="2013" name="Nature">
        <title>Insights into bilaterian evolution from three spiralian genomes.</title>
        <authorList>
            <person name="Simakov O."/>
            <person name="Marletaz F."/>
            <person name="Cho S.J."/>
            <person name="Edsinger-Gonzales E."/>
            <person name="Havlak P."/>
            <person name="Hellsten U."/>
            <person name="Kuo D.H."/>
            <person name="Larsson T."/>
            <person name="Lv J."/>
            <person name="Arendt D."/>
            <person name="Savage R."/>
            <person name="Osoegawa K."/>
            <person name="de Jong P."/>
            <person name="Grimwood J."/>
            <person name="Chapman J.A."/>
            <person name="Shapiro H."/>
            <person name="Aerts A."/>
            <person name="Otillar R.P."/>
            <person name="Terry A.Y."/>
            <person name="Boore J.L."/>
            <person name="Grigoriev I.V."/>
            <person name="Lindberg D.R."/>
            <person name="Seaver E.C."/>
            <person name="Weisblat D.A."/>
            <person name="Putnam N.H."/>
            <person name="Rokhsar D.S."/>
        </authorList>
    </citation>
    <scope>NUCLEOTIDE SEQUENCE [LARGE SCALE GENOMIC DNA]</scope>
</reference>
<gene>
    <name evidence="2" type="ORF">LOTGIDRAFT_233870</name>
</gene>
<dbReference type="Proteomes" id="UP000030746">
    <property type="component" value="Unassembled WGS sequence"/>
</dbReference>
<feature type="region of interest" description="Disordered" evidence="1">
    <location>
        <begin position="1005"/>
        <end position="1032"/>
    </location>
</feature>
<dbReference type="KEGG" id="lgi:LOTGIDRAFT_233870"/>
<dbReference type="EMBL" id="KB202444">
    <property type="protein sequence ID" value="ESO90398.1"/>
    <property type="molecule type" value="Genomic_DNA"/>
</dbReference>
<protein>
    <submittedName>
        <fullName evidence="2">Uncharacterized protein</fullName>
    </submittedName>
</protein>
<feature type="region of interest" description="Disordered" evidence="1">
    <location>
        <begin position="1557"/>
        <end position="1603"/>
    </location>
</feature>
<feature type="compositionally biased region" description="Polar residues" evidence="1">
    <location>
        <begin position="1557"/>
        <end position="1585"/>
    </location>
</feature>
<feature type="compositionally biased region" description="Polar residues" evidence="1">
    <location>
        <begin position="8"/>
        <end position="23"/>
    </location>
</feature>
<organism evidence="2 3">
    <name type="scientific">Lottia gigantea</name>
    <name type="common">Giant owl limpet</name>
    <dbReference type="NCBI Taxonomy" id="225164"/>
    <lineage>
        <taxon>Eukaryota</taxon>
        <taxon>Metazoa</taxon>
        <taxon>Spiralia</taxon>
        <taxon>Lophotrochozoa</taxon>
        <taxon>Mollusca</taxon>
        <taxon>Gastropoda</taxon>
        <taxon>Patellogastropoda</taxon>
        <taxon>Lottioidea</taxon>
        <taxon>Lottiidae</taxon>
        <taxon>Lottia</taxon>
    </lineage>
</organism>
<dbReference type="CTD" id="20249385"/>